<dbReference type="GO" id="GO:0003700">
    <property type="term" value="F:DNA-binding transcription factor activity"/>
    <property type="evidence" value="ECO:0007669"/>
    <property type="project" value="InterPro"/>
</dbReference>
<evidence type="ECO:0000313" key="2">
    <source>
        <dbReference type="EMBL" id="ANP73415.1"/>
    </source>
</evidence>
<evidence type="ECO:0000259" key="1">
    <source>
        <dbReference type="PROSITE" id="PS50995"/>
    </source>
</evidence>
<dbReference type="PANTHER" id="PTHR33164">
    <property type="entry name" value="TRANSCRIPTIONAL REGULATOR, MARR FAMILY"/>
    <property type="match status" value="1"/>
</dbReference>
<proteinExistence type="predicted"/>
<gene>
    <name evidence="2" type="ORF">PA27867_2467</name>
</gene>
<dbReference type="InterPro" id="IPR000835">
    <property type="entry name" value="HTH_MarR-typ"/>
</dbReference>
<dbReference type="Pfam" id="PF01047">
    <property type="entry name" value="MarR"/>
    <property type="match status" value="1"/>
</dbReference>
<dbReference type="PATRIC" id="fig|670052.7.peg.2534"/>
<dbReference type="EMBL" id="CP016282">
    <property type="protein sequence ID" value="ANP73415.1"/>
    <property type="molecule type" value="Genomic_DNA"/>
</dbReference>
<dbReference type="InterPro" id="IPR036390">
    <property type="entry name" value="WH_DNA-bd_sf"/>
</dbReference>
<protein>
    <submittedName>
        <fullName evidence="2">MarR family transcriptional regulator</fullName>
    </submittedName>
</protein>
<dbReference type="STRING" id="670052.PA27867_2467"/>
<dbReference type="PROSITE" id="PS50995">
    <property type="entry name" value="HTH_MARR_2"/>
    <property type="match status" value="1"/>
</dbReference>
<dbReference type="PRINTS" id="PR00598">
    <property type="entry name" value="HTHMARR"/>
</dbReference>
<dbReference type="PANTHER" id="PTHR33164:SF99">
    <property type="entry name" value="MARR FAMILY REGULATORY PROTEIN"/>
    <property type="match status" value="1"/>
</dbReference>
<dbReference type="SMART" id="SM00347">
    <property type="entry name" value="HTH_MARR"/>
    <property type="match status" value="1"/>
</dbReference>
<dbReference type="RefSeq" id="WP_066596789.1">
    <property type="nucleotide sequence ID" value="NZ_CP016282.1"/>
</dbReference>
<dbReference type="KEGG" id="cart:PA27867_2467"/>
<dbReference type="GO" id="GO:0006950">
    <property type="term" value="P:response to stress"/>
    <property type="evidence" value="ECO:0007669"/>
    <property type="project" value="TreeGrafter"/>
</dbReference>
<reference evidence="2 3" key="1">
    <citation type="submission" date="2016-06" db="EMBL/GenBank/DDBJ databases">
        <title>Genome sequencing of Cryobacterium arcticum PAMC 27867.</title>
        <authorList>
            <person name="Lee J."/>
            <person name="Kim O.-S."/>
        </authorList>
    </citation>
    <scope>NUCLEOTIDE SEQUENCE [LARGE SCALE GENOMIC DNA]</scope>
    <source>
        <strain evidence="2 3">PAMC 27867</strain>
    </source>
</reference>
<dbReference type="AlphaFoldDB" id="A0A1B1BLC1"/>
<dbReference type="InterPro" id="IPR036388">
    <property type="entry name" value="WH-like_DNA-bd_sf"/>
</dbReference>
<dbReference type="Proteomes" id="UP000092582">
    <property type="component" value="Chromosome 1"/>
</dbReference>
<organism evidence="2 3">
    <name type="scientific">Cryobacterium arcticum</name>
    <dbReference type="NCBI Taxonomy" id="670052"/>
    <lineage>
        <taxon>Bacteria</taxon>
        <taxon>Bacillati</taxon>
        <taxon>Actinomycetota</taxon>
        <taxon>Actinomycetes</taxon>
        <taxon>Micrococcales</taxon>
        <taxon>Microbacteriaceae</taxon>
        <taxon>Cryobacterium</taxon>
    </lineage>
</organism>
<dbReference type="InterPro" id="IPR039422">
    <property type="entry name" value="MarR/SlyA-like"/>
</dbReference>
<sequence length="168" mass="18604">MDTNETDTVQGLNQAQLQAWMRFVAVVELVPGLLDSQLQRDSDLSHFEYYVLAMLSEAPNRTLRMTGLSSMTNSSLPRLSHVVRRLEERGLVQRSPCPTDRRATNASLTAEGWAVVQEAAPGHIRTVRENVIDPLTDEQVAQLNAISNQLLQKLDPTNRLNTGAPEGA</sequence>
<feature type="domain" description="HTH marR-type" evidence="1">
    <location>
        <begin position="5"/>
        <end position="152"/>
    </location>
</feature>
<dbReference type="SUPFAM" id="SSF46785">
    <property type="entry name" value="Winged helix' DNA-binding domain"/>
    <property type="match status" value="1"/>
</dbReference>
<accession>A0A1B1BLC1</accession>
<name>A0A1B1BLC1_9MICO</name>
<dbReference type="OrthoDB" id="8635520at2"/>
<keyword evidence="3" id="KW-1185">Reference proteome</keyword>
<evidence type="ECO:0000313" key="3">
    <source>
        <dbReference type="Proteomes" id="UP000092582"/>
    </source>
</evidence>
<dbReference type="Gene3D" id="1.10.10.10">
    <property type="entry name" value="Winged helix-like DNA-binding domain superfamily/Winged helix DNA-binding domain"/>
    <property type="match status" value="1"/>
</dbReference>